<reference evidence="7 8" key="1">
    <citation type="journal article" date="2019" name="Int. J. Syst. Evol. Microbiol.">
        <title>The Global Catalogue of Microorganisms (GCM) 10K type strain sequencing project: providing services to taxonomists for standard genome sequencing and annotation.</title>
        <authorList>
            <consortium name="The Broad Institute Genomics Platform"/>
            <consortium name="The Broad Institute Genome Sequencing Center for Infectious Disease"/>
            <person name="Wu L."/>
            <person name="Ma J."/>
        </authorList>
    </citation>
    <scope>NUCLEOTIDE SEQUENCE [LARGE SCALE GENOMIC DNA]</scope>
    <source>
        <strain evidence="7 8">JCM 15481</strain>
    </source>
</reference>
<evidence type="ECO:0000313" key="8">
    <source>
        <dbReference type="Proteomes" id="UP001500443"/>
    </source>
</evidence>
<dbReference type="Proteomes" id="UP001500443">
    <property type="component" value="Unassembled WGS sequence"/>
</dbReference>
<evidence type="ECO:0000256" key="4">
    <source>
        <dbReference type="ARBA" id="ARBA00023002"/>
    </source>
</evidence>
<dbReference type="SUPFAM" id="SSF55620">
    <property type="entry name" value="Tetrahydrobiopterin biosynthesis enzymes-like"/>
    <property type="match status" value="2"/>
</dbReference>
<dbReference type="PANTHER" id="PTHR42874">
    <property type="entry name" value="URICASE"/>
    <property type="match status" value="1"/>
</dbReference>
<sequence>MADRPEPARAARTAVLGPNQYGKAETRVLKVTRDGAVHHVRDLNVSVALSGDMDEAHYSGSNAHVLPTDTAKNTVYAFAREHGIDSPEAFAVRLARHFTDSREAIRRARVRVEEYAWERIDVSSPARHSFARRGRETRVAQVTRDGEGFEVLGGLTDLVVMNTTDSEFRGYAKDAYTTLQEDGDRILATEVSARWRYGWTGAAGAEPPAWDASYEQAVRHLLTAFADTYSHSLQQTLYAMGARVVEHRPEIEEIRFSLPNKHHFRVDLESFGLTNDAADGAVYFAADRPYGLIEATVLRPGADARIPDDTTTR</sequence>
<dbReference type="PANTHER" id="PTHR42874:SF1">
    <property type="entry name" value="URICASE"/>
    <property type="match status" value="1"/>
</dbReference>
<comment type="similarity">
    <text evidence="2 5 6">Belongs to the uricase family.</text>
</comment>
<dbReference type="PIRSF" id="PIRSF000241">
    <property type="entry name" value="Urate_oxidase"/>
    <property type="match status" value="1"/>
</dbReference>
<comment type="function">
    <text evidence="5 6">Catalyzes the oxidation of uric acid to 5-hydroxyisourate, which is further processed to form (S)-allantoin.</text>
</comment>
<dbReference type="Pfam" id="PF01014">
    <property type="entry name" value="Uricase"/>
    <property type="match status" value="2"/>
</dbReference>
<keyword evidence="8" id="KW-1185">Reference proteome</keyword>
<accession>A0ABN1ZMX1</accession>
<gene>
    <name evidence="7" type="primary">pucL</name>
    <name evidence="7" type="ORF">GCM10009802_57650</name>
</gene>
<dbReference type="EMBL" id="BAAAPF010000302">
    <property type="protein sequence ID" value="GAA1501312.1"/>
    <property type="molecule type" value="Genomic_DNA"/>
</dbReference>
<dbReference type="EC" id="1.7.3.3" evidence="5 6"/>
<evidence type="ECO:0000256" key="6">
    <source>
        <dbReference type="RuleBase" id="RU004455"/>
    </source>
</evidence>
<keyword evidence="3 5" id="KW-0659">Purine metabolism</keyword>
<evidence type="ECO:0000256" key="2">
    <source>
        <dbReference type="ARBA" id="ARBA00009760"/>
    </source>
</evidence>
<organism evidence="7 8">
    <name type="scientific">Streptomyces synnematoformans</name>
    <dbReference type="NCBI Taxonomy" id="415721"/>
    <lineage>
        <taxon>Bacteria</taxon>
        <taxon>Bacillati</taxon>
        <taxon>Actinomycetota</taxon>
        <taxon>Actinomycetes</taxon>
        <taxon>Kitasatosporales</taxon>
        <taxon>Streptomycetaceae</taxon>
        <taxon>Streptomyces</taxon>
    </lineage>
</organism>
<evidence type="ECO:0000256" key="1">
    <source>
        <dbReference type="ARBA" id="ARBA00004831"/>
    </source>
</evidence>
<keyword evidence="4 5" id="KW-0560">Oxidoreductase</keyword>
<comment type="pathway">
    <text evidence="1 5">Purine metabolism; urate degradation; (S)-allantoin from urate: step 1/3.</text>
</comment>
<evidence type="ECO:0000256" key="3">
    <source>
        <dbReference type="ARBA" id="ARBA00022631"/>
    </source>
</evidence>
<dbReference type="Gene3D" id="3.10.270.10">
    <property type="entry name" value="Urate Oxidase"/>
    <property type="match status" value="1"/>
</dbReference>
<name>A0ABN1ZMX1_9ACTN</name>
<proteinExistence type="inferred from homology"/>
<comment type="catalytic activity">
    <reaction evidence="5 6">
        <text>urate + O2 + H2O = 5-hydroxyisourate + H2O2</text>
        <dbReference type="Rhea" id="RHEA:21368"/>
        <dbReference type="ChEBI" id="CHEBI:15377"/>
        <dbReference type="ChEBI" id="CHEBI:15379"/>
        <dbReference type="ChEBI" id="CHEBI:16240"/>
        <dbReference type="ChEBI" id="CHEBI:17775"/>
        <dbReference type="ChEBI" id="CHEBI:18072"/>
        <dbReference type="EC" id="1.7.3.3"/>
    </reaction>
</comment>
<evidence type="ECO:0000313" key="7">
    <source>
        <dbReference type="EMBL" id="GAA1501312.1"/>
    </source>
</evidence>
<dbReference type="RefSeq" id="WP_344293816.1">
    <property type="nucleotide sequence ID" value="NZ_BAAAPF010000302.1"/>
</dbReference>
<comment type="caution">
    <text evidence="7">The sequence shown here is derived from an EMBL/GenBank/DDBJ whole genome shotgun (WGS) entry which is preliminary data.</text>
</comment>
<dbReference type="PRINTS" id="PR00093">
    <property type="entry name" value="URICASE"/>
</dbReference>
<dbReference type="InterPro" id="IPR002042">
    <property type="entry name" value="Uricase"/>
</dbReference>
<protein>
    <recommendedName>
        <fullName evidence="5 6">Uricase</fullName>
        <ecNumber evidence="5 6">1.7.3.3</ecNumber>
    </recommendedName>
    <alternativeName>
        <fullName evidence="5">Urate oxidase</fullName>
    </alternativeName>
</protein>
<evidence type="ECO:0000256" key="5">
    <source>
        <dbReference type="PIRNR" id="PIRNR000241"/>
    </source>
</evidence>
<dbReference type="NCBIfam" id="TIGR03383">
    <property type="entry name" value="urate_oxi"/>
    <property type="match status" value="1"/>
</dbReference>